<dbReference type="Gene3D" id="3.50.50.60">
    <property type="entry name" value="FAD/NAD(P)-binding domain"/>
    <property type="match status" value="1"/>
</dbReference>
<dbReference type="Pfam" id="PF01494">
    <property type="entry name" value="FAD_binding_3"/>
    <property type="match status" value="1"/>
</dbReference>
<dbReference type="Proteomes" id="UP000063699">
    <property type="component" value="Chromosome"/>
</dbReference>
<organism evidence="2 3">
    <name type="scientific">Kibdelosporangium phytohabitans</name>
    <dbReference type="NCBI Taxonomy" id="860235"/>
    <lineage>
        <taxon>Bacteria</taxon>
        <taxon>Bacillati</taxon>
        <taxon>Actinomycetota</taxon>
        <taxon>Actinomycetes</taxon>
        <taxon>Pseudonocardiales</taxon>
        <taxon>Pseudonocardiaceae</taxon>
        <taxon>Kibdelosporangium</taxon>
    </lineage>
</organism>
<dbReference type="STRING" id="860235.AOZ06_26250"/>
<dbReference type="KEGG" id="kphy:AOZ06_26250"/>
<reference evidence="2 3" key="1">
    <citation type="submission" date="2015-07" db="EMBL/GenBank/DDBJ databases">
        <title>Genome sequencing of Kibdelosporangium phytohabitans.</title>
        <authorList>
            <person name="Qin S."/>
            <person name="Xing K."/>
        </authorList>
    </citation>
    <scope>NUCLEOTIDE SEQUENCE [LARGE SCALE GENOMIC DNA]</scope>
    <source>
        <strain evidence="2 3">KLBMP1111</strain>
    </source>
</reference>
<sequence>MGPISPDWDLVVVGAGPAGATAALAALRAAPTARVLMLDTADFPRDKVCGDGVAPHAMDVLAGLGVPVDDLAAGTTPVTTLRLTSPQGMQARRRFARPAHVIPRALLDVRLVHAAQRAGAVLERHRVRTLDQQDASVLIDGSIRARTVIGADGAESVVRRQCGADAARTGTLAIALRGYTSAVPWPADEQRLVMATANWPAYAWVFPVGDGTANVGYGELIRAAPPTRAQLTTRLHELLPDLPPTPLRGHRLPLSPGRPGVTHGRVLLAGDAASLINPLTGEGIYYAVLSGALAGAAATTPDPARTYRQSLRHRLGKHLRHTDLLARFTRRPWLVDVATAAARDDQRAFDRLVEIGLGAGTLDIPLCTAMLTTVARRRQRGP</sequence>
<evidence type="ECO:0000313" key="2">
    <source>
        <dbReference type="EMBL" id="ALG09934.1"/>
    </source>
</evidence>
<dbReference type="PRINTS" id="PR00420">
    <property type="entry name" value="RNGMNOXGNASE"/>
</dbReference>
<keyword evidence="3" id="KW-1185">Reference proteome</keyword>
<feature type="domain" description="FAD-binding" evidence="1">
    <location>
        <begin position="9"/>
        <end position="287"/>
    </location>
</feature>
<accession>A0A0N9I249</accession>
<dbReference type="GO" id="GO:0071949">
    <property type="term" value="F:FAD binding"/>
    <property type="evidence" value="ECO:0007669"/>
    <property type="project" value="InterPro"/>
</dbReference>
<dbReference type="NCBIfam" id="TIGR02032">
    <property type="entry name" value="GG-red-SF"/>
    <property type="match status" value="1"/>
</dbReference>
<dbReference type="InterPro" id="IPR011777">
    <property type="entry name" value="Geranylgeranyl_Rdtase_fam"/>
</dbReference>
<dbReference type="RefSeq" id="WP_054291838.1">
    <property type="nucleotide sequence ID" value="NZ_CP012752.1"/>
</dbReference>
<dbReference type="OrthoDB" id="9795712at2"/>
<dbReference type="InterPro" id="IPR002938">
    <property type="entry name" value="FAD-bd"/>
</dbReference>
<dbReference type="GO" id="GO:0016628">
    <property type="term" value="F:oxidoreductase activity, acting on the CH-CH group of donors, NAD or NADP as acceptor"/>
    <property type="evidence" value="ECO:0007669"/>
    <property type="project" value="InterPro"/>
</dbReference>
<dbReference type="EMBL" id="CP012752">
    <property type="protein sequence ID" value="ALG09934.1"/>
    <property type="molecule type" value="Genomic_DNA"/>
</dbReference>
<protein>
    <recommendedName>
        <fullName evidence="1">FAD-binding domain-containing protein</fullName>
    </recommendedName>
</protein>
<dbReference type="InterPro" id="IPR050407">
    <property type="entry name" value="Geranylgeranyl_reductase"/>
</dbReference>
<dbReference type="SUPFAM" id="SSF51905">
    <property type="entry name" value="FAD/NAD(P)-binding domain"/>
    <property type="match status" value="1"/>
</dbReference>
<dbReference type="AlphaFoldDB" id="A0A0N9I249"/>
<dbReference type="PANTHER" id="PTHR42685:SF22">
    <property type="entry name" value="CONDITIONED MEDIUM FACTOR RECEPTOR 1"/>
    <property type="match status" value="1"/>
</dbReference>
<gene>
    <name evidence="2" type="ORF">AOZ06_26250</name>
</gene>
<name>A0A0N9I249_9PSEU</name>
<evidence type="ECO:0000259" key="1">
    <source>
        <dbReference type="Pfam" id="PF01494"/>
    </source>
</evidence>
<dbReference type="InterPro" id="IPR036188">
    <property type="entry name" value="FAD/NAD-bd_sf"/>
</dbReference>
<dbReference type="PANTHER" id="PTHR42685">
    <property type="entry name" value="GERANYLGERANYL DIPHOSPHATE REDUCTASE"/>
    <property type="match status" value="1"/>
</dbReference>
<evidence type="ECO:0000313" key="3">
    <source>
        <dbReference type="Proteomes" id="UP000063699"/>
    </source>
</evidence>
<proteinExistence type="predicted"/>